<proteinExistence type="predicted"/>
<dbReference type="EMBL" id="FNAJ01000006">
    <property type="protein sequence ID" value="SDE34621.1"/>
    <property type="molecule type" value="Genomic_DNA"/>
</dbReference>
<organism evidence="1 2">
    <name type="scientific">Myxococcus virescens</name>
    <dbReference type="NCBI Taxonomy" id="83456"/>
    <lineage>
        <taxon>Bacteria</taxon>
        <taxon>Pseudomonadati</taxon>
        <taxon>Myxococcota</taxon>
        <taxon>Myxococcia</taxon>
        <taxon>Myxococcales</taxon>
        <taxon>Cystobacterineae</taxon>
        <taxon>Myxococcaceae</taxon>
        <taxon>Myxococcus</taxon>
    </lineage>
</organism>
<protein>
    <submittedName>
        <fullName evidence="1">Uncharacterized protein</fullName>
    </submittedName>
</protein>
<keyword evidence="2" id="KW-1185">Reference proteome</keyword>
<sequence length="82" mass="8985">MAPPCWEFWSRLIYGECMRGSLARAWAAVRDVAGVGAPVSLFRSVSLTPASRGVTTIAHAHSRFAPISSQRRQENQGPAFVR</sequence>
<name>A0ABY0MRP6_9BACT</name>
<reference evidence="1 2" key="1">
    <citation type="submission" date="2016-10" db="EMBL/GenBank/DDBJ databases">
        <authorList>
            <person name="Varghese N."/>
            <person name="Submissions S."/>
        </authorList>
    </citation>
    <scope>NUCLEOTIDE SEQUENCE [LARGE SCALE GENOMIC DNA]</scope>
    <source>
        <strain evidence="1 2">DSM 2260</strain>
    </source>
</reference>
<comment type="caution">
    <text evidence="1">The sequence shown here is derived from an EMBL/GenBank/DDBJ whole genome shotgun (WGS) entry which is preliminary data.</text>
</comment>
<dbReference type="Proteomes" id="UP000198717">
    <property type="component" value="Unassembled WGS sequence"/>
</dbReference>
<gene>
    <name evidence="1" type="ORF">SAMN04488504_10691</name>
</gene>
<evidence type="ECO:0000313" key="1">
    <source>
        <dbReference type="EMBL" id="SDE34621.1"/>
    </source>
</evidence>
<evidence type="ECO:0000313" key="2">
    <source>
        <dbReference type="Proteomes" id="UP000198717"/>
    </source>
</evidence>
<accession>A0ABY0MRP6</accession>